<feature type="compositionally biased region" description="Polar residues" evidence="1">
    <location>
        <begin position="120"/>
        <end position="132"/>
    </location>
</feature>
<proteinExistence type="predicted"/>
<comment type="caution">
    <text evidence="2">The sequence shown here is derived from an EMBL/GenBank/DDBJ whole genome shotgun (WGS) entry which is preliminary data.</text>
</comment>
<dbReference type="EMBL" id="JAINUG010000463">
    <property type="protein sequence ID" value="KAJ8367634.1"/>
    <property type="molecule type" value="Genomic_DNA"/>
</dbReference>
<organism evidence="2 3">
    <name type="scientific">Aldrovandia affinis</name>
    <dbReference type="NCBI Taxonomy" id="143900"/>
    <lineage>
        <taxon>Eukaryota</taxon>
        <taxon>Metazoa</taxon>
        <taxon>Chordata</taxon>
        <taxon>Craniata</taxon>
        <taxon>Vertebrata</taxon>
        <taxon>Euteleostomi</taxon>
        <taxon>Actinopterygii</taxon>
        <taxon>Neopterygii</taxon>
        <taxon>Teleostei</taxon>
        <taxon>Notacanthiformes</taxon>
        <taxon>Halosauridae</taxon>
        <taxon>Aldrovandia</taxon>
    </lineage>
</organism>
<accession>A0AAD7R7S5</accession>
<dbReference type="AlphaFoldDB" id="A0AAD7R7S5"/>
<reference evidence="2" key="1">
    <citation type="journal article" date="2023" name="Science">
        <title>Genome structures resolve the early diversification of teleost fishes.</title>
        <authorList>
            <person name="Parey E."/>
            <person name="Louis A."/>
            <person name="Montfort J."/>
            <person name="Bouchez O."/>
            <person name="Roques C."/>
            <person name="Iampietro C."/>
            <person name="Lluch J."/>
            <person name="Castinel A."/>
            <person name="Donnadieu C."/>
            <person name="Desvignes T."/>
            <person name="Floi Bucao C."/>
            <person name="Jouanno E."/>
            <person name="Wen M."/>
            <person name="Mejri S."/>
            <person name="Dirks R."/>
            <person name="Jansen H."/>
            <person name="Henkel C."/>
            <person name="Chen W.J."/>
            <person name="Zahm M."/>
            <person name="Cabau C."/>
            <person name="Klopp C."/>
            <person name="Thompson A.W."/>
            <person name="Robinson-Rechavi M."/>
            <person name="Braasch I."/>
            <person name="Lecointre G."/>
            <person name="Bobe J."/>
            <person name="Postlethwait J.H."/>
            <person name="Berthelot C."/>
            <person name="Roest Crollius H."/>
            <person name="Guiguen Y."/>
        </authorList>
    </citation>
    <scope>NUCLEOTIDE SEQUENCE</scope>
    <source>
        <strain evidence="2">NC1722</strain>
    </source>
</reference>
<dbReference type="Proteomes" id="UP001221898">
    <property type="component" value="Unassembled WGS sequence"/>
</dbReference>
<gene>
    <name evidence="2" type="ORF">AAFF_G00314210</name>
</gene>
<sequence>MQTVGLIHTLEQCLNRMQTVGLIHTLEQCLNRMQTVGLIHTLEQCLNRMQTCPVFKTSFRPRLGEWLKPPVKIHVKWNEAKPSWSKTLLGSLWRCRPAERDGERPGTQTRAITDPCPGASASNTCVKNAQRQ</sequence>
<keyword evidence="3" id="KW-1185">Reference proteome</keyword>
<protein>
    <submittedName>
        <fullName evidence="2">Uncharacterized protein</fullName>
    </submittedName>
</protein>
<evidence type="ECO:0000313" key="2">
    <source>
        <dbReference type="EMBL" id="KAJ8367634.1"/>
    </source>
</evidence>
<feature type="region of interest" description="Disordered" evidence="1">
    <location>
        <begin position="99"/>
        <end position="132"/>
    </location>
</feature>
<name>A0AAD7R7S5_9TELE</name>
<evidence type="ECO:0000313" key="3">
    <source>
        <dbReference type="Proteomes" id="UP001221898"/>
    </source>
</evidence>
<evidence type="ECO:0000256" key="1">
    <source>
        <dbReference type="SAM" id="MobiDB-lite"/>
    </source>
</evidence>